<feature type="transmembrane region" description="Helical" evidence="1">
    <location>
        <begin position="106"/>
        <end position="137"/>
    </location>
</feature>
<evidence type="ECO:0000313" key="3">
    <source>
        <dbReference type="EMBL" id="MBF9304279.1"/>
    </source>
</evidence>
<proteinExistence type="predicted"/>
<dbReference type="GO" id="GO:0080120">
    <property type="term" value="P:CAAX-box protein maturation"/>
    <property type="evidence" value="ECO:0007669"/>
    <property type="project" value="UniProtKB-ARBA"/>
</dbReference>
<gene>
    <name evidence="3" type="ORF">I3V53_09360</name>
</gene>
<feature type="domain" description="CAAX prenyl protease 2/Lysostaphin resistance protein A-like" evidence="2">
    <location>
        <begin position="72"/>
        <end position="156"/>
    </location>
</feature>
<organism evidence="3 4">
    <name type="scientific">Staphylococcus epidermidis</name>
    <dbReference type="NCBI Taxonomy" id="1282"/>
    <lineage>
        <taxon>Bacteria</taxon>
        <taxon>Bacillati</taxon>
        <taxon>Bacillota</taxon>
        <taxon>Bacilli</taxon>
        <taxon>Bacillales</taxon>
        <taxon>Staphylococcaceae</taxon>
        <taxon>Staphylococcus</taxon>
    </lineage>
</organism>
<keyword evidence="3" id="KW-0482">Metalloprotease</keyword>
<keyword evidence="3" id="KW-0645">Protease</keyword>
<dbReference type="Pfam" id="PF02517">
    <property type="entry name" value="Rce1-like"/>
    <property type="match status" value="1"/>
</dbReference>
<dbReference type="InterPro" id="IPR003675">
    <property type="entry name" value="Rce1/LyrA-like_dom"/>
</dbReference>
<dbReference type="GO" id="GO:0008237">
    <property type="term" value="F:metallopeptidase activity"/>
    <property type="evidence" value="ECO:0007669"/>
    <property type="project" value="UniProtKB-KW"/>
</dbReference>
<dbReference type="PANTHER" id="PTHR36435">
    <property type="entry name" value="SLR1288 PROTEIN"/>
    <property type="match status" value="1"/>
</dbReference>
<evidence type="ECO:0000313" key="4">
    <source>
        <dbReference type="Proteomes" id="UP000622362"/>
    </source>
</evidence>
<keyword evidence="3" id="KW-0378">Hydrolase</keyword>
<keyword evidence="1" id="KW-0812">Transmembrane</keyword>
<feature type="transmembrane region" description="Helical" evidence="1">
    <location>
        <begin position="29"/>
        <end position="50"/>
    </location>
</feature>
<keyword evidence="1" id="KW-0472">Membrane</keyword>
<dbReference type="RefSeq" id="WP_002502792.1">
    <property type="nucleotide sequence ID" value="NZ_CP064458.1"/>
</dbReference>
<dbReference type="EMBL" id="JADPYN010000020">
    <property type="protein sequence ID" value="MBF9304279.1"/>
    <property type="molecule type" value="Genomic_DNA"/>
</dbReference>
<evidence type="ECO:0000256" key="1">
    <source>
        <dbReference type="SAM" id="Phobius"/>
    </source>
</evidence>
<dbReference type="GO" id="GO:0004175">
    <property type="term" value="F:endopeptidase activity"/>
    <property type="evidence" value="ECO:0007669"/>
    <property type="project" value="UniProtKB-ARBA"/>
</dbReference>
<feature type="transmembrane region" description="Helical" evidence="1">
    <location>
        <begin position="71"/>
        <end position="94"/>
    </location>
</feature>
<reference evidence="3" key="1">
    <citation type="submission" date="2020-11" db="EMBL/GenBank/DDBJ databases">
        <title>Molecular epidemiology and genomic profiles of multidrug-resistant bacteria collected from clinical sources in South Africa.</title>
        <authorList>
            <person name="Asante J."/>
            <person name="Amoako D.G."/>
        </authorList>
    </citation>
    <scope>NUCLEOTIDE SEQUENCE</scope>
    <source>
        <strain evidence="3">C68</strain>
    </source>
</reference>
<sequence length="167" mass="19159">MTSIHLPNWKWINELKEAPSPSFKFWKKLLLSLAILILMFITQIFIGFLADKTGLYKPSALSSRTMKYFDNPLLLITGIVVAPITEELIFRKLFFQLFLKKYHYPVIFALISSFLFGLAHSGFIIPYIISGLLLCYLTYKTQRIIYPMLAHTMFNGLLILLSMGIGG</sequence>
<dbReference type="PANTHER" id="PTHR36435:SF1">
    <property type="entry name" value="CAAX AMINO TERMINAL PROTEASE FAMILY PROTEIN"/>
    <property type="match status" value="1"/>
</dbReference>
<dbReference type="AlphaFoldDB" id="A0A8I0W9R7"/>
<dbReference type="InterPro" id="IPR052710">
    <property type="entry name" value="CAAX_protease"/>
</dbReference>
<comment type="caution">
    <text evidence="3">The sequence shown here is derived from an EMBL/GenBank/DDBJ whole genome shotgun (WGS) entry which is preliminary data.</text>
</comment>
<protein>
    <submittedName>
        <fullName evidence="3">CPBP family intramembrane metalloprotease</fullName>
    </submittedName>
</protein>
<feature type="transmembrane region" description="Helical" evidence="1">
    <location>
        <begin position="144"/>
        <end position="165"/>
    </location>
</feature>
<name>A0A8I0W9R7_STAEP</name>
<dbReference type="Proteomes" id="UP000622362">
    <property type="component" value="Unassembled WGS sequence"/>
</dbReference>
<dbReference type="GO" id="GO:0006508">
    <property type="term" value="P:proteolysis"/>
    <property type="evidence" value="ECO:0007669"/>
    <property type="project" value="UniProtKB-KW"/>
</dbReference>
<evidence type="ECO:0000259" key="2">
    <source>
        <dbReference type="Pfam" id="PF02517"/>
    </source>
</evidence>
<accession>A0A8I0W9R7</accession>
<keyword evidence="1" id="KW-1133">Transmembrane helix</keyword>